<dbReference type="Pfam" id="PF13646">
    <property type="entry name" value="HEAT_2"/>
    <property type="match status" value="2"/>
</dbReference>
<dbReference type="SMART" id="SM00567">
    <property type="entry name" value="EZ_HEAT"/>
    <property type="match status" value="4"/>
</dbReference>
<dbReference type="GO" id="GO:0016491">
    <property type="term" value="F:oxidoreductase activity"/>
    <property type="evidence" value="ECO:0007669"/>
    <property type="project" value="TreeGrafter"/>
</dbReference>
<keyword evidence="1" id="KW-0732">Signal</keyword>
<dbReference type="InterPro" id="IPR011989">
    <property type="entry name" value="ARM-like"/>
</dbReference>
<dbReference type="PANTHER" id="PTHR12697:SF5">
    <property type="entry name" value="DEOXYHYPUSINE HYDROXYLASE"/>
    <property type="match status" value="1"/>
</dbReference>
<evidence type="ECO:0000313" key="2">
    <source>
        <dbReference type="EMBL" id="HHS51780.1"/>
    </source>
</evidence>
<comment type="caution">
    <text evidence="2">The sequence shown here is derived from an EMBL/GenBank/DDBJ whole genome shotgun (WGS) entry which is preliminary data.</text>
</comment>
<dbReference type="PANTHER" id="PTHR12697">
    <property type="entry name" value="PBS LYASE HEAT-LIKE PROTEIN"/>
    <property type="match status" value="1"/>
</dbReference>
<sequence length="971" mass="107848">MFNQYKVRFLFGLTLCLSFLFAQPSFEPSLPDSEMTYVIQALKATGIEPYELGFEKKWATDSIFMLKIVKDLLDHPLRTPRYADSAKYITEALANDLPALLLYQAQQLDVPISAKDTVLLNREIEKKSGIRNESALGGLKLINSAFEVGDKYLKQAIKKMSQEEITKLLIQAPILWGDEDDSSEHYLKGALHREFGIEVDTSRKITGDTILLIVPKLNRRDLTLSVMAVALAVNKIRAILTKSALGGLFRTPNSKFQIPDVKGNVYYYEETKMGKFVIGSEEDNIYDGDFALIIDLGGNDKYQGRTGGAIGILSHPFSVCIDLAGNDVYDGNQKLFNLGSAIFGCGILLDLKGDDVYRGHHYAQGAGLFGTGILIDDDGKDFYQAGYYAQGAGNFGFGLLIDNISDTQSVHPPKMGEDVYHSYDYCQGFASILGYGLLSDLAGNDVYYAGGKYIHHPLLPNDYRSFSQGFAIGWRPDASGGIGFLYDKSGNDFYNGDVFTQGCSYWYSLGMLYDEQGQDHYSASEYAQGAGIHLSVGILIDKEGDDYYYSRLGPSQGEGHDLSVGILIDRKGKDYYSASGGQGIGLTNSFGLFLDAEGDDSYMTVEPNFGQGTANWARGFGGSGVFLDLDGADKYVQGSLGKDRNYWTQGTYGSGIDLRGAKKIEEKKEEEIALDTIKRPVEEVFKEASIWEVGEAIQKVKKARKELINLGMEAIRYVAKEKMATKDGLELRAIEELAKALPDSIKPFLFQALHDERRYARANAIYLLGQIKAKDAIDSLLVALKDKRNRPRAVISAFGEIGERRIVPDILPYLKHKDEPTRIYTAWALSKLKDPRGVTDLIKALDDHYFTVRSAAEQALVNIGDSALPSLLDCMRQNAGCFKQQKLAHIIRASAEIASKLDTIEKRKERIQVRKMLLKFIDNSCAYVRGVAVEGLGKLIDEPTKKILEAKMTEETDEFVLSQYRKIYGRD</sequence>
<dbReference type="Gene3D" id="1.25.10.10">
    <property type="entry name" value="Leucine-rich Repeat Variant"/>
    <property type="match status" value="1"/>
</dbReference>
<evidence type="ECO:0000256" key="1">
    <source>
        <dbReference type="SAM" id="SignalP"/>
    </source>
</evidence>
<gene>
    <name evidence="2" type="ORF">ENW73_02785</name>
</gene>
<dbReference type="EMBL" id="DTLI01000068">
    <property type="protein sequence ID" value="HHS51780.1"/>
    <property type="molecule type" value="Genomic_DNA"/>
</dbReference>
<name>A0A7C6ECG0_UNCW3</name>
<protein>
    <submittedName>
        <fullName evidence="2">HEAT repeat domain-containing protein</fullName>
    </submittedName>
</protein>
<dbReference type="InterPro" id="IPR016024">
    <property type="entry name" value="ARM-type_fold"/>
</dbReference>
<reference evidence="2" key="1">
    <citation type="journal article" date="2020" name="mSystems">
        <title>Genome- and Community-Level Interaction Insights into Carbon Utilization and Element Cycling Functions of Hydrothermarchaeota in Hydrothermal Sediment.</title>
        <authorList>
            <person name="Zhou Z."/>
            <person name="Liu Y."/>
            <person name="Xu W."/>
            <person name="Pan J."/>
            <person name="Luo Z.H."/>
            <person name="Li M."/>
        </authorList>
    </citation>
    <scope>NUCLEOTIDE SEQUENCE [LARGE SCALE GENOMIC DNA]</scope>
    <source>
        <strain evidence="2">SpSt-876</strain>
    </source>
</reference>
<dbReference type="InterPro" id="IPR004155">
    <property type="entry name" value="PBS_lyase_HEAT"/>
</dbReference>
<proteinExistence type="predicted"/>
<feature type="chain" id="PRO_5027856674" evidence="1">
    <location>
        <begin position="23"/>
        <end position="971"/>
    </location>
</feature>
<organism evidence="2">
    <name type="scientific">candidate division WOR-3 bacterium</name>
    <dbReference type="NCBI Taxonomy" id="2052148"/>
    <lineage>
        <taxon>Bacteria</taxon>
        <taxon>Bacteria division WOR-3</taxon>
    </lineage>
</organism>
<feature type="signal peptide" evidence="1">
    <location>
        <begin position="1"/>
        <end position="22"/>
    </location>
</feature>
<dbReference type="SUPFAM" id="SSF48371">
    <property type="entry name" value="ARM repeat"/>
    <property type="match status" value="1"/>
</dbReference>
<dbReference type="AlphaFoldDB" id="A0A7C6ECG0"/>
<accession>A0A7C6ECG0</accession>